<dbReference type="EMBL" id="JAWWNJ010000105">
    <property type="protein sequence ID" value="KAK6993024.1"/>
    <property type="molecule type" value="Genomic_DNA"/>
</dbReference>
<gene>
    <name evidence="2" type="ORF">R3P38DRAFT_2567902</name>
</gene>
<reference evidence="2 3" key="1">
    <citation type="journal article" date="2024" name="J Genomics">
        <title>Draft genome sequencing and assembly of Favolaschia claudopus CIRM-BRFM 2984 isolated from oak limbs.</title>
        <authorList>
            <person name="Navarro D."/>
            <person name="Drula E."/>
            <person name="Chaduli D."/>
            <person name="Cazenave R."/>
            <person name="Ahrendt S."/>
            <person name="Wang J."/>
            <person name="Lipzen A."/>
            <person name="Daum C."/>
            <person name="Barry K."/>
            <person name="Grigoriev I.V."/>
            <person name="Favel A."/>
            <person name="Rosso M.N."/>
            <person name="Martin F."/>
        </authorList>
    </citation>
    <scope>NUCLEOTIDE SEQUENCE [LARGE SCALE GENOMIC DNA]</scope>
    <source>
        <strain evidence="2 3">CIRM-BRFM 2984</strain>
    </source>
</reference>
<evidence type="ECO:0000313" key="2">
    <source>
        <dbReference type="EMBL" id="KAK6993024.1"/>
    </source>
</evidence>
<keyword evidence="3" id="KW-1185">Reference proteome</keyword>
<keyword evidence="1" id="KW-0560">Oxidoreductase</keyword>
<dbReference type="Gene3D" id="3.40.50.720">
    <property type="entry name" value="NAD(P)-binding Rossmann-like Domain"/>
    <property type="match status" value="1"/>
</dbReference>
<proteinExistence type="predicted"/>
<comment type="caution">
    <text evidence="2">The sequence shown here is derived from an EMBL/GenBank/DDBJ whole genome shotgun (WGS) entry which is preliminary data.</text>
</comment>
<dbReference type="GO" id="GO:0016491">
    <property type="term" value="F:oxidoreductase activity"/>
    <property type="evidence" value="ECO:0007669"/>
    <property type="project" value="UniProtKB-KW"/>
</dbReference>
<organism evidence="2 3">
    <name type="scientific">Favolaschia claudopus</name>
    <dbReference type="NCBI Taxonomy" id="2862362"/>
    <lineage>
        <taxon>Eukaryota</taxon>
        <taxon>Fungi</taxon>
        <taxon>Dikarya</taxon>
        <taxon>Basidiomycota</taxon>
        <taxon>Agaricomycotina</taxon>
        <taxon>Agaricomycetes</taxon>
        <taxon>Agaricomycetidae</taxon>
        <taxon>Agaricales</taxon>
        <taxon>Marasmiineae</taxon>
        <taxon>Mycenaceae</taxon>
        <taxon>Favolaschia</taxon>
    </lineage>
</organism>
<dbReference type="AlphaFoldDB" id="A0AAV9ZVZ3"/>
<dbReference type="Pfam" id="PF00106">
    <property type="entry name" value="adh_short"/>
    <property type="match status" value="1"/>
</dbReference>
<dbReference type="SUPFAM" id="SSF51735">
    <property type="entry name" value="NAD(P)-binding Rossmann-fold domains"/>
    <property type="match status" value="1"/>
</dbReference>
<sequence length="314" mass="34350">MPVDASAGLRSVSLTNQNKTAVIVGGTLGIGAAVARLLAKLGCSHIIILGRNEKRGKAVVDVMKGLAPEGSGLVAEFVKADLSDSQGMRDAAAAIQNAVGEKGIDFLVRCHDSERSGRNIVFNSDGHDTAFAVQAISRFALGYLLTTSNALAPNTIVLSVANQGVNLPSFSVDDLSLKEPFEKGRSAPSLFMYQSRRDSTLLDSVFEEFNIRFPQYRYYSIHPGLVKTEEFSLDFSPGYIKILMWLGLKLVGIMPDEYAPYPVYILVGKDKEEKLGSRRYFNRVLSESKLGKWASEPENRKALWVKLEGIVAEK</sequence>
<protein>
    <submittedName>
        <fullName evidence="2">NAD(P)-binding protein</fullName>
    </submittedName>
</protein>
<dbReference type="Proteomes" id="UP001362999">
    <property type="component" value="Unassembled WGS sequence"/>
</dbReference>
<name>A0AAV9ZVZ3_9AGAR</name>
<dbReference type="PANTHER" id="PTHR47534">
    <property type="entry name" value="YALI0E05731P"/>
    <property type="match status" value="1"/>
</dbReference>
<dbReference type="InterPro" id="IPR002347">
    <property type="entry name" value="SDR_fam"/>
</dbReference>
<dbReference type="InterPro" id="IPR036291">
    <property type="entry name" value="NAD(P)-bd_dom_sf"/>
</dbReference>
<dbReference type="InterPro" id="IPR052228">
    <property type="entry name" value="Sec_Metab_Biosynth_Oxidored"/>
</dbReference>
<evidence type="ECO:0000256" key="1">
    <source>
        <dbReference type="ARBA" id="ARBA00023002"/>
    </source>
</evidence>
<dbReference type="PANTHER" id="PTHR47534:SF3">
    <property type="entry name" value="ALCOHOL DEHYDROGENASE-LIKE C-TERMINAL DOMAIN-CONTAINING PROTEIN"/>
    <property type="match status" value="1"/>
</dbReference>
<evidence type="ECO:0000313" key="3">
    <source>
        <dbReference type="Proteomes" id="UP001362999"/>
    </source>
</evidence>
<accession>A0AAV9ZVZ3</accession>